<feature type="compositionally biased region" description="Low complexity" evidence="2">
    <location>
        <begin position="1305"/>
        <end position="1320"/>
    </location>
</feature>
<evidence type="ECO:0000256" key="2">
    <source>
        <dbReference type="SAM" id="MobiDB-lite"/>
    </source>
</evidence>
<feature type="region of interest" description="Disordered" evidence="2">
    <location>
        <begin position="1302"/>
        <end position="1330"/>
    </location>
</feature>
<dbReference type="PANTHER" id="PTHR24216">
    <property type="entry name" value="PAXILLIN-RELATED"/>
    <property type="match status" value="1"/>
</dbReference>
<organism evidence="3 4">
    <name type="scientific">Trematosphaeria pertusa</name>
    <dbReference type="NCBI Taxonomy" id="390896"/>
    <lineage>
        <taxon>Eukaryota</taxon>
        <taxon>Fungi</taxon>
        <taxon>Dikarya</taxon>
        <taxon>Ascomycota</taxon>
        <taxon>Pezizomycotina</taxon>
        <taxon>Dothideomycetes</taxon>
        <taxon>Pleosporomycetidae</taxon>
        <taxon>Pleosporales</taxon>
        <taxon>Massarineae</taxon>
        <taxon>Trematosphaeriaceae</taxon>
        <taxon>Trematosphaeria</taxon>
    </lineage>
</organism>
<feature type="region of interest" description="Disordered" evidence="2">
    <location>
        <begin position="472"/>
        <end position="526"/>
    </location>
</feature>
<feature type="compositionally biased region" description="Polar residues" evidence="2">
    <location>
        <begin position="1094"/>
        <end position="1104"/>
    </location>
</feature>
<dbReference type="PANTHER" id="PTHR24216:SF65">
    <property type="entry name" value="PAXILLIN-LIKE PROTEIN 1"/>
    <property type="match status" value="1"/>
</dbReference>
<keyword evidence="1" id="KW-0175">Coiled coil</keyword>
<feature type="compositionally biased region" description="Polar residues" evidence="2">
    <location>
        <begin position="545"/>
        <end position="561"/>
    </location>
</feature>
<evidence type="ECO:0000313" key="4">
    <source>
        <dbReference type="Proteomes" id="UP000800094"/>
    </source>
</evidence>
<evidence type="ECO:0000256" key="1">
    <source>
        <dbReference type="SAM" id="Coils"/>
    </source>
</evidence>
<feature type="region of interest" description="Disordered" evidence="2">
    <location>
        <begin position="219"/>
        <end position="259"/>
    </location>
</feature>
<proteinExistence type="predicted"/>
<accession>A0A6A6INS9</accession>
<dbReference type="RefSeq" id="XP_033687218.1">
    <property type="nucleotide sequence ID" value="XM_033832978.1"/>
</dbReference>
<gene>
    <name evidence="3" type="ORF">BU26DRAFT_561968</name>
</gene>
<dbReference type="EMBL" id="ML987192">
    <property type="protein sequence ID" value="KAF2252214.1"/>
    <property type="molecule type" value="Genomic_DNA"/>
</dbReference>
<dbReference type="Proteomes" id="UP000800094">
    <property type="component" value="Unassembled WGS sequence"/>
</dbReference>
<feature type="compositionally biased region" description="Low complexity" evidence="2">
    <location>
        <begin position="1393"/>
        <end position="1411"/>
    </location>
</feature>
<dbReference type="GeneID" id="54586308"/>
<sequence length="1493" mass="167229">MTLPFDGPEPRTYADLLARLDGQLDADDCDSIEFVSAHLHMLRRDPSMFNHSFGGDGGAEPSPQFLVLMSDVERVGVQGWVKWIEAKRKYGGAYESMRGAWSASCEEAAESRRRERELLDELEQERLARKSRSPTGLLEKKGFKVAAGLQGSGEVEKGGDADSIEQLQRLVGRLETQLNRLDGLRNAEEEGLKEALFGKLPSIPEEKVLKEALFGKLPSIPEDFEDETDDESYDGQERDEEGTTDAPTRRPRPWSGSSTIVEVGSAIGRPKTGAGISNVAVSAAAADAEYPPPLTPSVVDTADEDDRDASISREENRLWAKEEHERCNSFTFDTLSPSSHFASRESDALPNYIYIPLPADFTVPTHSARTPSLTFRTPASVFHFPHGATRDQLLRLLRLRRAADMPGPSLESPEEVNVIRVRTHVMEWELKNAIRKYMTSEEWNTTGGQQWKSEGEGVTYIVSKPDVYFSGMSKLPSSGSHEGKEQSDEGEEMEGENWHEVPQLRGGAGLSPEEMGQRHYDKARPGQQSEFISDYIVLDGIPGTNKPSSRSNAQPFDNSHQPPSPAPLYAAISTFEQTWIHYVRVLQLKNASSERLIEYLRARIKDDEETIEWQDDKLEDMFCAMEQLRREVGLAKEEAAAARMETEQLKEVMNSVNGVKGSTLEEELGPEDEREERLEYDELAEPVSWDGPHTPGMRGGGSPHQYTEDTRVPQNTADQQEPTTHEETATAFYFFPSVSIIALLGPHLRYFQWPRRTTLPQIRDILEHRHAHGMDDNNPCLRRIRDILEMREENGITLPDVQDERMVLISIPQEKGDGDDEKPGKAALWEKGFGPDEYEKLRLEALRGLNVPVANDRSHLSPPSSGEDDKFYEVGDLINAIHDQIDAALTGSDRFIYGNHESVPSPPSSSFLNPRTPPPISVRSVSSRPTPPKIPSFHFSPRPTRPSPPRRTTSAVPETSYHPHPATMPTTNPWPRIRHVRADGDELYRSANFGYELDGEKPANGIAGEEEEEELWRHARGKGCETWLGDECLERGRTRCTFCDVRFVDEEDKGSSESYGSINDPDGVPTPRTRTRRSSPKRTENISGDEESTSQKTTALNSPELSPKTIDPHLRGGANTHIHPFEYRWLDDWHTTSPQLTRRTRLSSRSHFSPDSSPSISPFSQRHTLPRHRSIPDFYDENGNALEESWRPSYESCLMEPNEPKPECKPHFWADEVGGEDDDMRWGINESEAETSTSGVGLRGGFIPPQNSALSTLQSPWFGDFFGGNVFDETYELDFYNDYPTIDSSFSAYNERANQYHERLAASQRQSRQSRQAQRAELQPRLDVLRAEPREADAQIKELESQSLANDALMEQLADQSLLNLDFGYVPSPAGPPAPAPAPAPVPLPTPTPTSARTAPSSPSPSFAFSPSPSPLPQSNDDALKDALEKLRASLVEKTQTQRRTAAPPWETERITDGPWVPETVAGPSDPSRREKKKPREEEYDGMLWGPYT</sequence>
<feature type="region of interest" description="Disordered" evidence="2">
    <location>
        <begin position="542"/>
        <end position="567"/>
    </location>
</feature>
<keyword evidence="4" id="KW-1185">Reference proteome</keyword>
<reference evidence="3" key="1">
    <citation type="journal article" date="2020" name="Stud. Mycol.">
        <title>101 Dothideomycetes genomes: a test case for predicting lifestyles and emergence of pathogens.</title>
        <authorList>
            <person name="Haridas S."/>
            <person name="Albert R."/>
            <person name="Binder M."/>
            <person name="Bloem J."/>
            <person name="Labutti K."/>
            <person name="Salamov A."/>
            <person name="Andreopoulos B."/>
            <person name="Baker S."/>
            <person name="Barry K."/>
            <person name="Bills G."/>
            <person name="Bluhm B."/>
            <person name="Cannon C."/>
            <person name="Castanera R."/>
            <person name="Culley D."/>
            <person name="Daum C."/>
            <person name="Ezra D."/>
            <person name="Gonzalez J."/>
            <person name="Henrissat B."/>
            <person name="Kuo A."/>
            <person name="Liang C."/>
            <person name="Lipzen A."/>
            <person name="Lutzoni F."/>
            <person name="Magnuson J."/>
            <person name="Mondo S."/>
            <person name="Nolan M."/>
            <person name="Ohm R."/>
            <person name="Pangilinan J."/>
            <person name="Park H.-J."/>
            <person name="Ramirez L."/>
            <person name="Alfaro M."/>
            <person name="Sun H."/>
            <person name="Tritt A."/>
            <person name="Yoshinaga Y."/>
            <person name="Zwiers L.-H."/>
            <person name="Turgeon B."/>
            <person name="Goodwin S."/>
            <person name="Spatafora J."/>
            <person name="Crous P."/>
            <person name="Grigoriev I."/>
        </authorList>
    </citation>
    <scope>NUCLEOTIDE SEQUENCE</scope>
    <source>
        <strain evidence="3">CBS 122368</strain>
    </source>
</reference>
<feature type="compositionally biased region" description="Acidic residues" evidence="2">
    <location>
        <begin position="222"/>
        <end position="243"/>
    </location>
</feature>
<feature type="region of interest" description="Disordered" evidence="2">
    <location>
        <begin position="1053"/>
        <end position="1117"/>
    </location>
</feature>
<evidence type="ECO:0000313" key="3">
    <source>
        <dbReference type="EMBL" id="KAF2252214.1"/>
    </source>
</evidence>
<feature type="region of interest" description="Disordered" evidence="2">
    <location>
        <begin position="686"/>
        <end position="706"/>
    </location>
</feature>
<feature type="region of interest" description="Disordered" evidence="2">
    <location>
        <begin position="1141"/>
        <end position="1176"/>
    </location>
</feature>
<feature type="compositionally biased region" description="Pro residues" evidence="2">
    <location>
        <begin position="1374"/>
        <end position="1392"/>
    </location>
</feature>
<feature type="coiled-coil region" evidence="1">
    <location>
        <begin position="618"/>
        <end position="645"/>
    </location>
</feature>
<dbReference type="OrthoDB" id="3785861at2759"/>
<feature type="compositionally biased region" description="Low complexity" evidence="2">
    <location>
        <begin position="1149"/>
        <end position="1164"/>
    </location>
</feature>
<protein>
    <submittedName>
        <fullName evidence="3">Uncharacterized protein</fullName>
    </submittedName>
</protein>
<name>A0A6A6INS9_9PLEO</name>
<feature type="region of interest" description="Disordered" evidence="2">
    <location>
        <begin position="1374"/>
        <end position="1493"/>
    </location>
</feature>
<feature type="compositionally biased region" description="Basic and acidic residues" evidence="2">
    <location>
        <begin position="1422"/>
        <end position="1432"/>
    </location>
</feature>
<feature type="region of interest" description="Disordered" evidence="2">
    <location>
        <begin position="900"/>
        <end position="976"/>
    </location>
</feature>
<feature type="compositionally biased region" description="Basic and acidic residues" evidence="2">
    <location>
        <begin position="515"/>
        <end position="524"/>
    </location>
</feature>
<feature type="region of interest" description="Disordered" evidence="2">
    <location>
        <begin position="289"/>
        <end position="310"/>
    </location>
</feature>